<evidence type="ECO:0000313" key="9">
    <source>
        <dbReference type="Proteomes" id="UP001521184"/>
    </source>
</evidence>
<dbReference type="PANTHER" id="PTHR15341">
    <property type="entry name" value="SUN-COR STEROID HORMONE RECEPTOR CO-REPRESSOR"/>
    <property type="match status" value="1"/>
</dbReference>
<sequence>MDTPNLLPQVEALADNIDDLEDALAPLLQSALSTHASKLPLLDKAKLYTLVTYAIESMLFSYLNLNGVKAKEHAVFTELTRVRQYFQKIKQVEEAPVKPNQSLDKAAANRFIKAGLAGNDQYDKERALRQAKERAIAQFKLEQLSNKKRKADDAAEEDEASSSESSSSESESEQEPEESQPRKSKRAKATDMWEAGGSEDKAGKKQKGKKNGKKGKAEEEAGEQGDDAGENDDAEKTSRTQKQKSSHVPLGHKGAFQALLKGPLPKRDEPQAPKKKGRGKRKSRG</sequence>
<comment type="caution">
    <text evidence="8">The sequence shown here is derived from an EMBL/GenBank/DDBJ whole genome shotgun (WGS) entry which is preliminary data.</text>
</comment>
<evidence type="ECO:0000313" key="8">
    <source>
        <dbReference type="EMBL" id="KAL1640606.1"/>
    </source>
</evidence>
<feature type="compositionally biased region" description="Acidic residues" evidence="7">
    <location>
        <begin position="220"/>
        <end position="233"/>
    </location>
</feature>
<accession>A0ABR3TM32</accession>
<evidence type="ECO:0000256" key="4">
    <source>
        <dbReference type="ARBA" id="ARBA00022884"/>
    </source>
</evidence>
<dbReference type="InterPro" id="IPR007146">
    <property type="entry name" value="Sas10/Utp3/C1D"/>
</dbReference>
<evidence type="ECO:0000256" key="2">
    <source>
        <dbReference type="ARBA" id="ARBA00009154"/>
    </source>
</evidence>
<dbReference type="Pfam" id="PF04000">
    <property type="entry name" value="Sas10_Utp3"/>
    <property type="match status" value="1"/>
</dbReference>
<evidence type="ECO:0000256" key="3">
    <source>
        <dbReference type="ARBA" id="ARBA00022552"/>
    </source>
</evidence>
<keyword evidence="9" id="KW-1185">Reference proteome</keyword>
<keyword evidence="5 6" id="KW-0539">Nucleus</keyword>
<evidence type="ECO:0000256" key="1">
    <source>
        <dbReference type="ARBA" id="ARBA00004123"/>
    </source>
</evidence>
<keyword evidence="4 6" id="KW-0694">RNA-binding</keyword>
<evidence type="ECO:0000256" key="5">
    <source>
        <dbReference type="ARBA" id="ARBA00023242"/>
    </source>
</evidence>
<proteinExistence type="inferred from homology"/>
<evidence type="ECO:0000256" key="6">
    <source>
        <dbReference type="RuleBase" id="RU368003"/>
    </source>
</evidence>
<comment type="function">
    <text evidence="6">Required for exosome-dependent processing of pre-rRNA and small nucleolar RNA (snRNA) precursors. Involved in processing of 35S pre-rRNA at the A0, A1 and A2 sites.</text>
</comment>
<dbReference type="InterPro" id="IPR011082">
    <property type="entry name" value="Exosome-assoc_fac/DNA_repair"/>
</dbReference>
<name>A0ABR3TM32_9PEZI</name>
<feature type="compositionally biased region" description="Basic residues" evidence="7">
    <location>
        <begin position="273"/>
        <end position="285"/>
    </location>
</feature>
<dbReference type="PANTHER" id="PTHR15341:SF3">
    <property type="entry name" value="NUCLEAR NUCLEIC ACID-BINDING PROTEIN C1D"/>
    <property type="match status" value="1"/>
</dbReference>
<reference evidence="8 9" key="1">
    <citation type="journal article" date="2023" name="Plant Dis.">
        <title>First Report of Diplodia intermedia Causing Canker and Dieback Diseases on Apple Trees in Canada.</title>
        <authorList>
            <person name="Ellouze W."/>
            <person name="Ilyukhin E."/>
            <person name="Sulman M."/>
            <person name="Ali S."/>
        </authorList>
    </citation>
    <scope>NUCLEOTIDE SEQUENCE [LARGE SCALE GENOMIC DNA]</scope>
    <source>
        <strain evidence="8 9">M45-28</strain>
    </source>
</reference>
<organism evidence="8 9">
    <name type="scientific">Diplodia intermedia</name>
    <dbReference type="NCBI Taxonomy" id="856260"/>
    <lineage>
        <taxon>Eukaryota</taxon>
        <taxon>Fungi</taxon>
        <taxon>Dikarya</taxon>
        <taxon>Ascomycota</taxon>
        <taxon>Pezizomycotina</taxon>
        <taxon>Dothideomycetes</taxon>
        <taxon>Dothideomycetes incertae sedis</taxon>
        <taxon>Botryosphaeriales</taxon>
        <taxon>Botryosphaeriaceae</taxon>
        <taxon>Diplodia</taxon>
    </lineage>
</organism>
<protein>
    <recommendedName>
        <fullName evidence="6">Exosome complex protein</fullName>
    </recommendedName>
</protein>
<comment type="subcellular location">
    <subcellularLocation>
        <location evidence="1 6">Nucleus</location>
    </subcellularLocation>
</comment>
<feature type="compositionally biased region" description="Basic residues" evidence="7">
    <location>
        <begin position="204"/>
        <end position="214"/>
    </location>
</feature>
<keyword evidence="3 6" id="KW-0698">rRNA processing</keyword>
<dbReference type="Proteomes" id="UP001521184">
    <property type="component" value="Unassembled WGS sequence"/>
</dbReference>
<gene>
    <name evidence="8" type="ORF">SLS58_006801</name>
</gene>
<evidence type="ECO:0000256" key="7">
    <source>
        <dbReference type="SAM" id="MobiDB-lite"/>
    </source>
</evidence>
<comment type="similarity">
    <text evidence="2 6">Belongs to the C1D family.</text>
</comment>
<dbReference type="EMBL" id="JAKEKT020000048">
    <property type="protein sequence ID" value="KAL1640606.1"/>
    <property type="molecule type" value="Genomic_DNA"/>
</dbReference>
<feature type="region of interest" description="Disordered" evidence="7">
    <location>
        <begin position="145"/>
        <end position="285"/>
    </location>
</feature>